<dbReference type="InterPro" id="IPR016024">
    <property type="entry name" value="ARM-type_fold"/>
</dbReference>
<feature type="chain" id="PRO_5015881080" description="Hsp70 nucleotide exchange factor FES1" evidence="2">
    <location>
        <begin position="23"/>
        <end position="347"/>
    </location>
</feature>
<evidence type="ECO:0000313" key="4">
    <source>
        <dbReference type="Proteomes" id="UP000247409"/>
    </source>
</evidence>
<dbReference type="PANTHER" id="PTHR19316">
    <property type="entry name" value="PROTEIN FOLDING REGULATOR"/>
    <property type="match status" value="1"/>
</dbReference>
<gene>
    <name evidence="3" type="ORF">BWQ96_03279</name>
</gene>
<accession>A0A2V3IXU9</accession>
<evidence type="ECO:0008006" key="5">
    <source>
        <dbReference type="Google" id="ProtNLM"/>
    </source>
</evidence>
<comment type="caution">
    <text evidence="3">The sequence shown here is derived from an EMBL/GenBank/DDBJ whole genome shotgun (WGS) entry which is preliminary data.</text>
</comment>
<dbReference type="Gene3D" id="1.25.10.10">
    <property type="entry name" value="Leucine-rich Repeat Variant"/>
    <property type="match status" value="1"/>
</dbReference>
<keyword evidence="2" id="KW-0732">Signal</keyword>
<dbReference type="OrthoDB" id="10400337at2759"/>
<dbReference type="GO" id="GO:0005783">
    <property type="term" value="C:endoplasmic reticulum"/>
    <property type="evidence" value="ECO:0007669"/>
    <property type="project" value="TreeGrafter"/>
</dbReference>
<feature type="region of interest" description="Disordered" evidence="1">
    <location>
        <begin position="63"/>
        <end position="84"/>
    </location>
</feature>
<dbReference type="InterPro" id="IPR050693">
    <property type="entry name" value="Hsp70_NEF-Inhibitors"/>
</dbReference>
<evidence type="ECO:0000256" key="2">
    <source>
        <dbReference type="SAM" id="SignalP"/>
    </source>
</evidence>
<dbReference type="EMBL" id="NBIV01000031">
    <property type="protein sequence ID" value="PXF46941.1"/>
    <property type="molecule type" value="Genomic_DNA"/>
</dbReference>
<dbReference type="PANTHER" id="PTHR19316:SF18">
    <property type="entry name" value="HSP70-BINDING PROTEIN 1"/>
    <property type="match status" value="1"/>
</dbReference>
<dbReference type="AlphaFoldDB" id="A0A2V3IXU9"/>
<name>A0A2V3IXU9_9FLOR</name>
<organism evidence="3 4">
    <name type="scientific">Gracilariopsis chorda</name>
    <dbReference type="NCBI Taxonomy" id="448386"/>
    <lineage>
        <taxon>Eukaryota</taxon>
        <taxon>Rhodophyta</taxon>
        <taxon>Florideophyceae</taxon>
        <taxon>Rhodymeniophycidae</taxon>
        <taxon>Gracilariales</taxon>
        <taxon>Gracilariaceae</taxon>
        <taxon>Gracilariopsis</taxon>
    </lineage>
</organism>
<evidence type="ECO:0000313" key="3">
    <source>
        <dbReference type="EMBL" id="PXF46941.1"/>
    </source>
</evidence>
<feature type="signal peptide" evidence="2">
    <location>
        <begin position="1"/>
        <end position="22"/>
    </location>
</feature>
<reference evidence="3 4" key="1">
    <citation type="journal article" date="2018" name="Mol. Biol. Evol.">
        <title>Analysis of the draft genome of the red seaweed Gracilariopsis chorda provides insights into genome size evolution in Rhodophyta.</title>
        <authorList>
            <person name="Lee J."/>
            <person name="Yang E.C."/>
            <person name="Graf L."/>
            <person name="Yang J.H."/>
            <person name="Qiu H."/>
            <person name="Zel Zion U."/>
            <person name="Chan C.X."/>
            <person name="Stephens T.G."/>
            <person name="Weber A.P.M."/>
            <person name="Boo G.H."/>
            <person name="Boo S.M."/>
            <person name="Kim K.M."/>
            <person name="Shin Y."/>
            <person name="Jung M."/>
            <person name="Lee S.J."/>
            <person name="Yim H.S."/>
            <person name="Lee J.H."/>
            <person name="Bhattacharya D."/>
            <person name="Yoon H.S."/>
        </authorList>
    </citation>
    <scope>NUCLEOTIDE SEQUENCE [LARGE SCALE GENOMIC DNA]</scope>
    <source>
        <strain evidence="3 4">SKKU-2015</strain>
        <tissue evidence="3">Whole body</tissue>
    </source>
</reference>
<protein>
    <recommendedName>
        <fullName evidence="5">Hsp70 nucleotide exchange factor FES1</fullName>
    </recommendedName>
</protein>
<proteinExistence type="predicted"/>
<dbReference type="Proteomes" id="UP000247409">
    <property type="component" value="Unassembled WGS sequence"/>
</dbReference>
<dbReference type="SUPFAM" id="SSF48371">
    <property type="entry name" value="ARM repeat"/>
    <property type="match status" value="1"/>
</dbReference>
<feature type="compositionally biased region" description="Basic and acidic residues" evidence="1">
    <location>
        <begin position="73"/>
        <end position="84"/>
    </location>
</feature>
<dbReference type="InterPro" id="IPR011989">
    <property type="entry name" value="ARM-like"/>
</dbReference>
<sequence length="347" mass="37520">MRPIVVGLLSFLFALLINSTFASTATSLRAPSDAPAQEEQCRAGGGLEDEVLCEAAKAKRASIQQVVEEDEASREPPETPSADRDVWTAAYEQWIEGKQSAGKPKAVNRALKEAMKRYPDVASPQEKEQQNDFIMPDMDDDELTVITAAVQQISDANVTAERLKLALVTIEELCNSGDNGRQMQAAGGVPHLLRHATSESVELSLLSVRTLATCAQNNPSVFDSAVEEGAVASMLTLADNGNDALRAASLRALVAVADSGKAHEPLQDKKDDVVRIVRESLKKNSGTDGQRCQIRALALVEQCLVRLRDSWKTVFVSGGLIDIAEQALKSDSIDVREGAARVLRMLR</sequence>
<dbReference type="GO" id="GO:0000774">
    <property type="term" value="F:adenyl-nucleotide exchange factor activity"/>
    <property type="evidence" value="ECO:0007669"/>
    <property type="project" value="TreeGrafter"/>
</dbReference>
<evidence type="ECO:0000256" key="1">
    <source>
        <dbReference type="SAM" id="MobiDB-lite"/>
    </source>
</evidence>
<keyword evidence="4" id="KW-1185">Reference proteome</keyword>